<feature type="transmembrane region" description="Helical" evidence="11">
    <location>
        <begin position="289"/>
        <end position="308"/>
    </location>
</feature>
<evidence type="ECO:0000256" key="2">
    <source>
        <dbReference type="ARBA" id="ARBA00004236"/>
    </source>
</evidence>
<dbReference type="InterPro" id="IPR038050">
    <property type="entry name" value="Neuro_actylchol_rec"/>
</dbReference>
<dbReference type="SUPFAM" id="SSF63712">
    <property type="entry name" value="Nicotinic receptor ligand binding domain-like"/>
    <property type="match status" value="1"/>
</dbReference>
<dbReference type="Gene3D" id="1.20.58.390">
    <property type="entry name" value="Neurotransmitter-gated ion-channel transmembrane domain"/>
    <property type="match status" value="1"/>
</dbReference>
<evidence type="ECO:0000313" key="14">
    <source>
        <dbReference type="EMBL" id="KAK2141333.1"/>
    </source>
</evidence>
<keyword evidence="5 11" id="KW-0812">Transmembrane</keyword>
<dbReference type="SUPFAM" id="SSF90112">
    <property type="entry name" value="Neurotransmitter-gated ion-channel transmembrane pore"/>
    <property type="match status" value="1"/>
</dbReference>
<keyword evidence="4" id="KW-1003">Cell membrane</keyword>
<dbReference type="Proteomes" id="UP001208570">
    <property type="component" value="Unassembled WGS sequence"/>
</dbReference>
<dbReference type="Gene3D" id="2.70.170.10">
    <property type="entry name" value="Neurotransmitter-gated ion-channel ligand-binding domain"/>
    <property type="match status" value="1"/>
</dbReference>
<dbReference type="PRINTS" id="PR00252">
    <property type="entry name" value="NRIONCHANNEL"/>
</dbReference>
<keyword evidence="9 11" id="KW-0472">Membrane</keyword>
<evidence type="ECO:0000259" key="13">
    <source>
        <dbReference type="Pfam" id="PF02932"/>
    </source>
</evidence>
<dbReference type="GO" id="GO:0004888">
    <property type="term" value="F:transmembrane signaling receptor activity"/>
    <property type="evidence" value="ECO:0007669"/>
    <property type="project" value="InterPro"/>
</dbReference>
<dbReference type="PANTHER" id="PTHR18945">
    <property type="entry name" value="NEUROTRANSMITTER GATED ION CHANNEL"/>
    <property type="match status" value="1"/>
</dbReference>
<protein>
    <submittedName>
        <fullName evidence="14">Uncharacterized protein</fullName>
    </submittedName>
</protein>
<dbReference type="InterPro" id="IPR006202">
    <property type="entry name" value="Neur_chan_lig-bd"/>
</dbReference>
<feature type="domain" description="Neurotransmitter-gated ion-channel ligand-binding" evidence="12">
    <location>
        <begin position="21"/>
        <end position="223"/>
    </location>
</feature>
<dbReference type="FunFam" id="2.70.170.10:FF:000045">
    <property type="entry name" value="Predicted protein"/>
    <property type="match status" value="1"/>
</dbReference>
<dbReference type="NCBIfam" id="TIGR00860">
    <property type="entry name" value="LIC"/>
    <property type="match status" value="1"/>
</dbReference>
<evidence type="ECO:0000256" key="8">
    <source>
        <dbReference type="ARBA" id="ARBA00023065"/>
    </source>
</evidence>
<evidence type="ECO:0000259" key="12">
    <source>
        <dbReference type="Pfam" id="PF02931"/>
    </source>
</evidence>
<dbReference type="Pfam" id="PF02931">
    <property type="entry name" value="Neur_chan_LBD"/>
    <property type="match status" value="1"/>
</dbReference>
<evidence type="ECO:0000256" key="3">
    <source>
        <dbReference type="ARBA" id="ARBA00022448"/>
    </source>
</evidence>
<dbReference type="InterPro" id="IPR006028">
    <property type="entry name" value="GABAA/Glycine_rcpt"/>
</dbReference>
<comment type="caution">
    <text evidence="14">The sequence shown here is derived from an EMBL/GenBank/DDBJ whole genome shotgun (WGS) entry which is preliminary data.</text>
</comment>
<reference evidence="14" key="1">
    <citation type="journal article" date="2023" name="Mol. Biol. Evol.">
        <title>Third-Generation Sequencing Reveals the Adaptive Role of the Epigenome in Three Deep-Sea Polychaetes.</title>
        <authorList>
            <person name="Perez M."/>
            <person name="Aroh O."/>
            <person name="Sun Y."/>
            <person name="Lan Y."/>
            <person name="Juniper S.K."/>
            <person name="Young C.R."/>
            <person name="Angers B."/>
            <person name="Qian P.Y."/>
        </authorList>
    </citation>
    <scope>NUCLEOTIDE SEQUENCE</scope>
    <source>
        <strain evidence="14">P08H-3</strain>
    </source>
</reference>
<evidence type="ECO:0000256" key="5">
    <source>
        <dbReference type="ARBA" id="ARBA00022692"/>
    </source>
</evidence>
<feature type="transmembrane region" description="Helical" evidence="11">
    <location>
        <begin position="224"/>
        <end position="248"/>
    </location>
</feature>
<accession>A0AAD9IVH1</accession>
<sequence length="424" mass="49173">MYQSTICFIFNRNETRAIEVLKKIAHAAEPKIRPNVYGPPVEVRCDFYVQSLGPVNEVDMDYNMEIYFRAQWVDERLSFTDQDTPVQLPPQSLDILWLPDIYFPNEKEGRWHIITVPNKAITVFPNGTIRYSSRLTLRLNCNMLLMNFPLDYQNCHIKISSYSYDTSHVKVLWFDDSPVQMEKHDLSLSQFELLNVTTENCKINYKLAENFSCLQATFHLRRQIGFYVLQTYIPSILIVMLSWVSFWINKDAVPARISLGVTTVLTMTTQLSTSRSNSMRVSYPKAIDVWYASCMLFVFGALLEYALINVMSRSHQPRVRTEPDKGRNADRINSETHLTGYDIEMQCSSKAPDYESTNRDLPQSETSQPFVQVLYRRLSVYCNNLNTKAIDHASRTIFPCTFAVFNLIYWAVYSQPNIYDDGSL</sequence>
<dbReference type="InterPro" id="IPR006201">
    <property type="entry name" value="Neur_channel"/>
</dbReference>
<keyword evidence="3 11" id="KW-0813">Transport</keyword>
<keyword evidence="6" id="KW-0732">Signal</keyword>
<dbReference type="GO" id="GO:0005230">
    <property type="term" value="F:extracellular ligand-gated monoatomic ion channel activity"/>
    <property type="evidence" value="ECO:0007669"/>
    <property type="project" value="InterPro"/>
</dbReference>
<dbReference type="InterPro" id="IPR006029">
    <property type="entry name" value="Neurotrans-gated_channel_TM"/>
</dbReference>
<evidence type="ECO:0000256" key="10">
    <source>
        <dbReference type="ARBA" id="ARBA00023303"/>
    </source>
</evidence>
<dbReference type="CDD" id="cd19049">
    <property type="entry name" value="LGIC_TM_anion"/>
    <property type="match status" value="1"/>
</dbReference>
<evidence type="ECO:0000256" key="1">
    <source>
        <dbReference type="ARBA" id="ARBA00004141"/>
    </source>
</evidence>
<keyword evidence="7 11" id="KW-1133">Transmembrane helix</keyword>
<comment type="similarity">
    <text evidence="11">Belongs to the ligand-gated ion channel (TC 1.A.9) family.</text>
</comment>
<evidence type="ECO:0000256" key="4">
    <source>
        <dbReference type="ARBA" id="ARBA00022475"/>
    </source>
</evidence>
<keyword evidence="15" id="KW-1185">Reference proteome</keyword>
<feature type="domain" description="Neurotransmitter-gated ion-channel transmembrane" evidence="13">
    <location>
        <begin position="231"/>
        <end position="327"/>
    </location>
</feature>
<comment type="subcellular location">
    <subcellularLocation>
        <location evidence="2">Cell membrane</location>
    </subcellularLocation>
    <subcellularLocation>
        <location evidence="1">Membrane</location>
        <topology evidence="1">Multi-pass membrane protein</topology>
    </subcellularLocation>
</comment>
<dbReference type="Pfam" id="PF02932">
    <property type="entry name" value="Neur_chan_memb"/>
    <property type="match status" value="1"/>
</dbReference>
<dbReference type="PRINTS" id="PR00253">
    <property type="entry name" value="GABAARECEPTR"/>
</dbReference>
<comment type="caution">
    <text evidence="11">Lacks conserved residue(s) required for the propagation of feature annotation.</text>
</comment>
<evidence type="ECO:0000313" key="15">
    <source>
        <dbReference type="Proteomes" id="UP001208570"/>
    </source>
</evidence>
<dbReference type="GO" id="GO:0005886">
    <property type="term" value="C:plasma membrane"/>
    <property type="evidence" value="ECO:0007669"/>
    <property type="project" value="UniProtKB-SubCell"/>
</dbReference>
<evidence type="ECO:0000256" key="6">
    <source>
        <dbReference type="ARBA" id="ARBA00022729"/>
    </source>
</evidence>
<dbReference type="EMBL" id="JAODUP010001118">
    <property type="protein sequence ID" value="KAK2141333.1"/>
    <property type="molecule type" value="Genomic_DNA"/>
</dbReference>
<keyword evidence="10 11" id="KW-0407">Ion channel</keyword>
<name>A0AAD9IVH1_9ANNE</name>
<dbReference type="InterPro" id="IPR036719">
    <property type="entry name" value="Neuro-gated_channel_TM_sf"/>
</dbReference>
<organism evidence="14 15">
    <name type="scientific">Paralvinella palmiformis</name>
    <dbReference type="NCBI Taxonomy" id="53620"/>
    <lineage>
        <taxon>Eukaryota</taxon>
        <taxon>Metazoa</taxon>
        <taxon>Spiralia</taxon>
        <taxon>Lophotrochozoa</taxon>
        <taxon>Annelida</taxon>
        <taxon>Polychaeta</taxon>
        <taxon>Sedentaria</taxon>
        <taxon>Canalipalpata</taxon>
        <taxon>Terebellida</taxon>
        <taxon>Terebelliformia</taxon>
        <taxon>Alvinellidae</taxon>
        <taxon>Paralvinella</taxon>
    </lineage>
</organism>
<dbReference type="InterPro" id="IPR018000">
    <property type="entry name" value="Neurotransmitter_ion_chnl_CS"/>
</dbReference>
<evidence type="ECO:0000256" key="7">
    <source>
        <dbReference type="ARBA" id="ARBA00022989"/>
    </source>
</evidence>
<dbReference type="InterPro" id="IPR036734">
    <property type="entry name" value="Neur_chan_lig-bd_sf"/>
</dbReference>
<gene>
    <name evidence="14" type="ORF">LSH36_1118g00025</name>
</gene>
<keyword evidence="8 11" id="KW-0406">Ion transport</keyword>
<evidence type="ECO:0000256" key="11">
    <source>
        <dbReference type="RuleBase" id="RU000687"/>
    </source>
</evidence>
<dbReference type="PROSITE" id="PS00236">
    <property type="entry name" value="NEUROTR_ION_CHANNEL"/>
    <property type="match status" value="1"/>
</dbReference>
<proteinExistence type="inferred from homology"/>
<dbReference type="AlphaFoldDB" id="A0AAD9IVH1"/>
<evidence type="ECO:0000256" key="9">
    <source>
        <dbReference type="ARBA" id="ARBA00023136"/>
    </source>
</evidence>